<dbReference type="InterPro" id="IPR055132">
    <property type="entry name" value="RNase_J_b_CASP"/>
</dbReference>
<dbReference type="InterPro" id="IPR004613">
    <property type="entry name" value="RNase_J"/>
</dbReference>
<evidence type="ECO:0000256" key="4">
    <source>
        <dbReference type="ARBA" id="ARBA00022759"/>
    </source>
</evidence>
<feature type="domain" description="Metallo-beta-lactamase" evidence="10">
    <location>
        <begin position="32"/>
        <end position="228"/>
    </location>
</feature>
<proteinExistence type="inferred from homology"/>
<evidence type="ECO:0000256" key="9">
    <source>
        <dbReference type="HAMAP-Rule" id="MF_01491"/>
    </source>
</evidence>
<organism evidence="11 12">
    <name type="scientific">Geothrix oryzae</name>
    <dbReference type="NCBI Taxonomy" id="2927975"/>
    <lineage>
        <taxon>Bacteria</taxon>
        <taxon>Pseudomonadati</taxon>
        <taxon>Acidobacteriota</taxon>
        <taxon>Holophagae</taxon>
        <taxon>Holophagales</taxon>
        <taxon>Holophagaceae</taxon>
        <taxon>Geothrix</taxon>
    </lineage>
</organism>
<keyword evidence="4 9" id="KW-0255">Endonuclease</keyword>
<evidence type="ECO:0000259" key="10">
    <source>
        <dbReference type="SMART" id="SM00849"/>
    </source>
</evidence>
<dbReference type="Gene3D" id="3.60.15.10">
    <property type="entry name" value="Ribonuclease Z/Hydroxyacylglutathione hydrolase-like"/>
    <property type="match status" value="1"/>
</dbReference>
<comment type="subunit">
    <text evidence="9">Homodimer, may be a subunit of the RNA degradosome.</text>
</comment>
<evidence type="ECO:0000256" key="7">
    <source>
        <dbReference type="ARBA" id="ARBA00022839"/>
    </source>
</evidence>
<evidence type="ECO:0000256" key="1">
    <source>
        <dbReference type="ARBA" id="ARBA00022490"/>
    </source>
</evidence>
<dbReference type="SMART" id="SM00849">
    <property type="entry name" value="Lactamase_B"/>
    <property type="match status" value="1"/>
</dbReference>
<keyword evidence="8 9" id="KW-0694">RNA-binding</keyword>
<dbReference type="InterPro" id="IPR011108">
    <property type="entry name" value="RMMBL"/>
</dbReference>
<keyword evidence="6" id="KW-0862">Zinc</keyword>
<dbReference type="InterPro" id="IPR042173">
    <property type="entry name" value="RNase_J_2"/>
</dbReference>
<dbReference type="InterPro" id="IPR001279">
    <property type="entry name" value="Metallo-B-lactamas"/>
</dbReference>
<gene>
    <name evidence="9 11" type="primary">rnj</name>
    <name evidence="11" type="ORF">GETHOR_10040</name>
</gene>
<evidence type="ECO:0000313" key="11">
    <source>
        <dbReference type="EMBL" id="BDU68903.1"/>
    </source>
</evidence>
<sequence length="572" mass="62186">MIPAAPEFESWTEAPAAGELRLVPIGGLGEFGMNALVVHSAHSLFLVDCGQLFPSDDQPGIDSIVPDFAYLEPFADQLQAVLLTHGHEDHIGALPYFLRRWPVPVYGTAFTLGLVEGKLREHGLDVGLLHPVRDYGRMKVGDGGIEAEWIPVTHSLPDACALVLHTPQGVLVHSGDFKIDPEPLDGRLTGMERLRALGDAGVRLLMADSTNIGRPGRSPSESVCREGLEAAFEQTKGRLFVTTFSSNIHRLQTLVDLAYEFRRRVVLLGRSLDRNLALARSLKRLSLPDDILIDAKDAQLYDPDELLVLCTGSQGEPMSGLARLLRREVKGLPIQPGDRLVVSARAIPGNEVAISRMLDTAERLGAETSLEGLGPVHASGHGSREELADLIRAVRPDQMVPVHGTYRNLRAHGKLAADLGWPAERISLLDGGLCLRLFEDGGMDMPGAVPVGKCFVDQGVEHMVDARVVKDRLILQEDGVVFVTLLVDPQTGDLAAEPTILSRGFVMLSDDEAYAELLAGVARKAYDEAPPAVRKDGEALRDTLRLALRRIIRKTTQTRPLVIPVIIEAPAL</sequence>
<dbReference type="InterPro" id="IPR036866">
    <property type="entry name" value="RibonucZ/Hydroxyglut_hydro"/>
</dbReference>
<keyword evidence="1 9" id="KW-0963">Cytoplasm</keyword>
<dbReference type="Pfam" id="PF22505">
    <property type="entry name" value="RNase_J_b_CASP"/>
    <property type="match status" value="1"/>
</dbReference>
<dbReference type="Gene3D" id="3.10.20.580">
    <property type="match status" value="1"/>
</dbReference>
<dbReference type="HAMAP" id="MF_01491">
    <property type="entry name" value="RNase_J_bact"/>
    <property type="match status" value="1"/>
</dbReference>
<keyword evidence="9" id="KW-0698">rRNA processing</keyword>
<evidence type="ECO:0000256" key="5">
    <source>
        <dbReference type="ARBA" id="ARBA00022801"/>
    </source>
</evidence>
<dbReference type="RefSeq" id="WP_286355539.1">
    <property type="nucleotide sequence ID" value="NZ_AP027079.1"/>
</dbReference>
<comment type="function">
    <text evidence="9">An RNase that has 5'-3' exonuclease and possibly endonuclease activity. Involved in maturation of rRNA and in some organisms also mRNA maturation and/or decay.</text>
</comment>
<dbReference type="NCBIfam" id="TIGR00649">
    <property type="entry name" value="MG423"/>
    <property type="match status" value="1"/>
</dbReference>
<dbReference type="SUPFAM" id="SSF56281">
    <property type="entry name" value="Metallo-hydrolase/oxidoreductase"/>
    <property type="match status" value="1"/>
</dbReference>
<dbReference type="Pfam" id="PF07521">
    <property type="entry name" value="RMMBL"/>
    <property type="match status" value="1"/>
</dbReference>
<dbReference type="Pfam" id="PF00753">
    <property type="entry name" value="Lactamase_B"/>
    <property type="match status" value="1"/>
</dbReference>
<comment type="similarity">
    <text evidence="9">Belongs to the metallo-beta-lactamase superfamily. RNA-metabolizing metallo-beta-lactamase-like family. Bacterial RNase J subfamily.</text>
</comment>
<dbReference type="EC" id="3.1.-.-" evidence="9"/>
<keyword evidence="2 9" id="KW-0540">Nuclease</keyword>
<keyword evidence="3" id="KW-0479">Metal-binding</keyword>
<keyword evidence="12" id="KW-1185">Reference proteome</keyword>
<dbReference type="InterPro" id="IPR041636">
    <property type="entry name" value="RNase_J_C"/>
</dbReference>
<accession>A0ABN6UW96</accession>
<comment type="subcellular location">
    <subcellularLocation>
        <location evidence="9">Cytoplasm</location>
    </subcellularLocation>
</comment>
<dbReference type="Gene3D" id="3.40.50.10710">
    <property type="entry name" value="Metallo-hydrolase/oxidoreductase"/>
    <property type="match status" value="1"/>
</dbReference>
<dbReference type="Proteomes" id="UP001242010">
    <property type="component" value="Chromosome"/>
</dbReference>
<keyword evidence="7 9" id="KW-0269">Exonuclease</keyword>
<dbReference type="EMBL" id="AP027079">
    <property type="protein sequence ID" value="BDU68903.1"/>
    <property type="molecule type" value="Genomic_DNA"/>
</dbReference>
<reference evidence="12" key="1">
    <citation type="journal article" date="2023" name="Int. J. Syst. Evol. Microbiol.">
        <title>Mesoterricola silvestris gen. nov., sp. nov., Mesoterricola sediminis sp. nov., Geothrix oryzae sp. nov., Geothrix edaphica sp. nov., Geothrix rubra sp. nov., and Geothrix limicola sp. nov., six novel members of Acidobacteriota isolated from soils.</title>
        <authorList>
            <person name="Itoh H."/>
            <person name="Sugisawa Y."/>
            <person name="Mise K."/>
            <person name="Xu Z."/>
            <person name="Kuniyasu M."/>
            <person name="Ushijima N."/>
            <person name="Kawano K."/>
            <person name="Kobayashi E."/>
            <person name="Shiratori Y."/>
            <person name="Masuda Y."/>
            <person name="Senoo K."/>
        </authorList>
    </citation>
    <scope>NUCLEOTIDE SEQUENCE [LARGE SCALE GENOMIC DNA]</scope>
    <source>
        <strain evidence="12">Red222</strain>
    </source>
</reference>
<feature type="binding site" evidence="9">
    <location>
        <begin position="377"/>
        <end position="381"/>
    </location>
    <ligand>
        <name>substrate</name>
    </ligand>
</feature>
<dbReference type="PANTHER" id="PTHR43694:SF1">
    <property type="entry name" value="RIBONUCLEASE J"/>
    <property type="match status" value="1"/>
</dbReference>
<dbReference type="PANTHER" id="PTHR43694">
    <property type="entry name" value="RIBONUCLEASE J"/>
    <property type="match status" value="1"/>
</dbReference>
<evidence type="ECO:0000256" key="3">
    <source>
        <dbReference type="ARBA" id="ARBA00022723"/>
    </source>
</evidence>
<evidence type="ECO:0000256" key="2">
    <source>
        <dbReference type="ARBA" id="ARBA00022722"/>
    </source>
</evidence>
<evidence type="ECO:0000256" key="8">
    <source>
        <dbReference type="ARBA" id="ARBA00022884"/>
    </source>
</evidence>
<name>A0ABN6UW96_9BACT</name>
<dbReference type="InterPro" id="IPR030854">
    <property type="entry name" value="RNase_J_bac"/>
</dbReference>
<dbReference type="Pfam" id="PF17770">
    <property type="entry name" value="RNase_J_C"/>
    <property type="match status" value="1"/>
</dbReference>
<dbReference type="CDD" id="cd07714">
    <property type="entry name" value="RNaseJ_MBL-fold"/>
    <property type="match status" value="1"/>
</dbReference>
<keyword evidence="5 9" id="KW-0378">Hydrolase</keyword>
<evidence type="ECO:0000313" key="12">
    <source>
        <dbReference type="Proteomes" id="UP001242010"/>
    </source>
</evidence>
<evidence type="ECO:0000256" key="6">
    <source>
        <dbReference type="ARBA" id="ARBA00022833"/>
    </source>
</evidence>
<protein>
    <recommendedName>
        <fullName evidence="9">Ribonuclease J</fullName>
        <shortName evidence="9">RNase J</shortName>
        <ecNumber evidence="9">3.1.-.-</ecNumber>
    </recommendedName>
</protein>